<dbReference type="PANTHER" id="PTHR43861:SF1">
    <property type="entry name" value="TRANS-ACONITATE 2-METHYLTRANSFERASE"/>
    <property type="match status" value="1"/>
</dbReference>
<dbReference type="Pfam" id="PF13649">
    <property type="entry name" value="Methyltransf_25"/>
    <property type="match status" value="1"/>
</dbReference>
<dbReference type="Proteomes" id="UP000515663">
    <property type="component" value="Chromosome"/>
</dbReference>
<evidence type="ECO:0000256" key="2">
    <source>
        <dbReference type="ARBA" id="ARBA00022679"/>
    </source>
</evidence>
<dbReference type="SUPFAM" id="SSF53335">
    <property type="entry name" value="S-adenosyl-L-methionine-dependent methyltransferases"/>
    <property type="match status" value="1"/>
</dbReference>
<dbReference type="GO" id="GO:0032259">
    <property type="term" value="P:methylation"/>
    <property type="evidence" value="ECO:0007669"/>
    <property type="project" value="UniProtKB-KW"/>
</dbReference>
<dbReference type="InterPro" id="IPR041698">
    <property type="entry name" value="Methyltransf_25"/>
</dbReference>
<protein>
    <submittedName>
        <fullName evidence="4">Class I SAM-dependent methyltransferase</fullName>
    </submittedName>
</protein>
<gene>
    <name evidence="4" type="ORF">H1R19_16645</name>
</gene>
<keyword evidence="1 4" id="KW-0489">Methyltransferase</keyword>
<evidence type="ECO:0000313" key="4">
    <source>
        <dbReference type="EMBL" id="QMT03974.1"/>
    </source>
</evidence>
<dbReference type="InterPro" id="IPR029063">
    <property type="entry name" value="SAM-dependent_MTases_sf"/>
</dbReference>
<dbReference type="CDD" id="cd02440">
    <property type="entry name" value="AdoMet_MTases"/>
    <property type="match status" value="1"/>
</dbReference>
<accession>A0A7D7M174</accession>
<dbReference type="AlphaFoldDB" id="A0A7D7M174"/>
<evidence type="ECO:0000259" key="3">
    <source>
        <dbReference type="Pfam" id="PF13649"/>
    </source>
</evidence>
<dbReference type="GO" id="GO:0008168">
    <property type="term" value="F:methyltransferase activity"/>
    <property type="evidence" value="ECO:0007669"/>
    <property type="project" value="UniProtKB-KW"/>
</dbReference>
<dbReference type="EMBL" id="CP059491">
    <property type="protein sequence ID" value="QMT03974.1"/>
    <property type="molecule type" value="Genomic_DNA"/>
</dbReference>
<dbReference type="PANTHER" id="PTHR43861">
    <property type="entry name" value="TRANS-ACONITATE 2-METHYLTRANSFERASE-RELATED"/>
    <property type="match status" value="1"/>
</dbReference>
<sequence length="206" mass="22243">MGFQPGYDALAELYAETFPAPFSNPLQRHAIGAFIEHVDDSTTAGAVLDVGCGPGHVTAELTAAGLDTIGVDPSTEMVRIARSAHPGLRFVLDDARLTAPELADTHVAAIVARFSLIHVPPDSVPEVLTDWAARMPRGGVVMVAGQSTDVDEIVEFDHVVTPGWRWHPDRMSAALATAGFDEEWRTVKCADDAHRFPEFHLLAVRL</sequence>
<reference evidence="5" key="1">
    <citation type="submission" date="2020-07" db="EMBL/GenBank/DDBJ databases">
        <title>novel species isolated from the respiratory tract of Marmot.</title>
        <authorList>
            <person name="Zhang G."/>
        </authorList>
    </citation>
    <scope>NUCLEOTIDE SEQUENCE [LARGE SCALE GENOMIC DNA]</scope>
    <source>
        <strain evidence="5">686</strain>
    </source>
</reference>
<proteinExistence type="predicted"/>
<dbReference type="KEGG" id="gji:H1R19_16645"/>
<feature type="domain" description="Methyltransferase" evidence="3">
    <location>
        <begin position="47"/>
        <end position="139"/>
    </location>
</feature>
<dbReference type="Gene3D" id="3.40.50.150">
    <property type="entry name" value="Vaccinia Virus protein VP39"/>
    <property type="match status" value="1"/>
</dbReference>
<keyword evidence="2 4" id="KW-0808">Transferase</keyword>
<evidence type="ECO:0000256" key="1">
    <source>
        <dbReference type="ARBA" id="ARBA00022603"/>
    </source>
</evidence>
<keyword evidence="5" id="KW-1185">Reference proteome</keyword>
<organism evidence="4 5">
    <name type="scientific">Gordonia jinghuaiqii</name>
    <dbReference type="NCBI Taxonomy" id="2758710"/>
    <lineage>
        <taxon>Bacteria</taxon>
        <taxon>Bacillati</taxon>
        <taxon>Actinomycetota</taxon>
        <taxon>Actinomycetes</taxon>
        <taxon>Mycobacteriales</taxon>
        <taxon>Gordoniaceae</taxon>
        <taxon>Gordonia</taxon>
    </lineage>
</organism>
<evidence type="ECO:0000313" key="5">
    <source>
        <dbReference type="Proteomes" id="UP000515663"/>
    </source>
</evidence>
<name>A0A7D7M174_9ACTN</name>